<proteinExistence type="predicted"/>
<dbReference type="STRING" id="293826.Amet_2928"/>
<dbReference type="AlphaFoldDB" id="A6TSB0"/>
<dbReference type="HOGENOM" id="CLU_1755891_0_0_9"/>
<reference evidence="2" key="1">
    <citation type="journal article" date="2016" name="Genome Announc.">
        <title>Complete genome sequence of Alkaliphilus metalliredigens strain QYMF, an alkaliphilic and metal-reducing bacterium isolated from borax-contaminated leachate ponds.</title>
        <authorList>
            <person name="Hwang C."/>
            <person name="Copeland A."/>
            <person name="Lucas S."/>
            <person name="Lapidus A."/>
            <person name="Barry K."/>
            <person name="Detter J.C."/>
            <person name="Glavina Del Rio T."/>
            <person name="Hammon N."/>
            <person name="Israni S."/>
            <person name="Dalin E."/>
            <person name="Tice H."/>
            <person name="Pitluck S."/>
            <person name="Chertkov O."/>
            <person name="Brettin T."/>
            <person name="Bruce D."/>
            <person name="Han C."/>
            <person name="Schmutz J."/>
            <person name="Larimer F."/>
            <person name="Land M.L."/>
            <person name="Hauser L."/>
            <person name="Kyrpides N."/>
            <person name="Mikhailova N."/>
            <person name="Ye Q."/>
            <person name="Zhou J."/>
            <person name="Richardson P."/>
            <person name="Fields M.W."/>
        </authorList>
    </citation>
    <scope>NUCLEOTIDE SEQUENCE [LARGE SCALE GENOMIC DNA]</scope>
    <source>
        <strain evidence="2">QYMF</strain>
    </source>
</reference>
<dbReference type="OrthoDB" id="2084847at2"/>
<gene>
    <name evidence="1" type="ordered locus">Amet_2928</name>
</gene>
<dbReference type="KEGG" id="amt:Amet_2928"/>
<name>A6TSB0_ALKMQ</name>
<dbReference type="EMBL" id="CP000724">
    <property type="protein sequence ID" value="ABR49078.1"/>
    <property type="molecule type" value="Genomic_DNA"/>
</dbReference>
<keyword evidence="2" id="KW-1185">Reference proteome</keyword>
<protein>
    <recommendedName>
        <fullName evidence="3">Zinc-finger domain-containing protein</fullName>
    </recommendedName>
</protein>
<evidence type="ECO:0000313" key="1">
    <source>
        <dbReference type="EMBL" id="ABR49078.1"/>
    </source>
</evidence>
<accession>A6TSB0</accession>
<organism evidence="1 2">
    <name type="scientific">Alkaliphilus metalliredigens (strain QYMF)</name>
    <dbReference type="NCBI Taxonomy" id="293826"/>
    <lineage>
        <taxon>Bacteria</taxon>
        <taxon>Bacillati</taxon>
        <taxon>Bacillota</taxon>
        <taxon>Clostridia</taxon>
        <taxon>Peptostreptococcales</taxon>
        <taxon>Natronincolaceae</taxon>
        <taxon>Alkaliphilus</taxon>
    </lineage>
</organism>
<dbReference type="Proteomes" id="UP000001572">
    <property type="component" value="Chromosome"/>
</dbReference>
<evidence type="ECO:0000313" key="2">
    <source>
        <dbReference type="Proteomes" id="UP000001572"/>
    </source>
</evidence>
<dbReference type="eggNOG" id="ENOG50334PI">
    <property type="taxonomic scope" value="Bacteria"/>
</dbReference>
<sequence length="151" mass="17033">MNCSFDKSLLQESLENTIEPLESIILEEHLKVCHGCRRDLMELKLLLWELEEMSSVDLPPEALDVKARVLHDFKNRQPSSEDTHPFGIKDFVDIQSNILSSATLFLRFIPGAKVASKTSKSTIKKASSLLENFITGSFKIRSKSSLLRNGL</sequence>
<evidence type="ECO:0008006" key="3">
    <source>
        <dbReference type="Google" id="ProtNLM"/>
    </source>
</evidence>
<dbReference type="RefSeq" id="WP_012064046.1">
    <property type="nucleotide sequence ID" value="NC_009633.1"/>
</dbReference>